<dbReference type="PROSITE" id="PS50883">
    <property type="entry name" value="EAL"/>
    <property type="match status" value="1"/>
</dbReference>
<dbReference type="InterPro" id="IPR050706">
    <property type="entry name" value="Cyclic-di-GMP_PDE-like"/>
</dbReference>
<dbReference type="PANTHER" id="PTHR33121:SF79">
    <property type="entry name" value="CYCLIC DI-GMP PHOSPHODIESTERASE PDED-RELATED"/>
    <property type="match status" value="1"/>
</dbReference>
<name>A0A540VSV6_9GAMM</name>
<dbReference type="SMART" id="SM00052">
    <property type="entry name" value="EAL"/>
    <property type="match status" value="1"/>
</dbReference>
<gene>
    <name evidence="3" type="ORF">FKY71_06430</name>
</gene>
<comment type="caution">
    <text evidence="3">The sequence shown here is derived from an EMBL/GenBank/DDBJ whole genome shotgun (WGS) entry which is preliminary data.</text>
</comment>
<organism evidence="3 4">
    <name type="scientific">Spiribacter salinus</name>
    <dbReference type="NCBI Taxonomy" id="1335746"/>
    <lineage>
        <taxon>Bacteria</taxon>
        <taxon>Pseudomonadati</taxon>
        <taxon>Pseudomonadota</taxon>
        <taxon>Gammaproteobacteria</taxon>
        <taxon>Chromatiales</taxon>
        <taxon>Ectothiorhodospiraceae</taxon>
        <taxon>Spiribacter</taxon>
    </lineage>
</organism>
<dbReference type="PANTHER" id="PTHR33121">
    <property type="entry name" value="CYCLIC DI-GMP PHOSPHODIESTERASE PDEF"/>
    <property type="match status" value="1"/>
</dbReference>
<dbReference type="AlphaFoldDB" id="A0A540VSV6"/>
<feature type="domain" description="GGDEF" evidence="2">
    <location>
        <begin position="26"/>
        <end position="164"/>
    </location>
</feature>
<protein>
    <submittedName>
        <fullName evidence="3">Bifunctional diguanylate cyclase/phosphodiesterase</fullName>
    </submittedName>
</protein>
<dbReference type="InterPro" id="IPR029787">
    <property type="entry name" value="Nucleotide_cyclase"/>
</dbReference>
<dbReference type="InterPro" id="IPR035919">
    <property type="entry name" value="EAL_sf"/>
</dbReference>
<reference evidence="3 4" key="1">
    <citation type="submission" date="2019-06" db="EMBL/GenBank/DDBJ databases">
        <title>Metagenome assembled Genome of Spiribacter salinus SL48-SHIP from the microbial mat of Salt Lake 48 (Novosibirsk region, Russia).</title>
        <authorList>
            <person name="Shipova A."/>
            <person name="Rozanov A.S."/>
            <person name="Bryanskaya A.V."/>
            <person name="Peltek S.E."/>
        </authorList>
    </citation>
    <scope>NUCLEOTIDE SEQUENCE [LARGE SCALE GENOMIC DNA]</scope>
    <source>
        <strain evidence="3">SL48-SHIP-2</strain>
    </source>
</reference>
<proteinExistence type="predicted"/>
<dbReference type="CDD" id="cd01949">
    <property type="entry name" value="GGDEF"/>
    <property type="match status" value="1"/>
</dbReference>
<dbReference type="EMBL" id="VIFK01000036">
    <property type="protein sequence ID" value="TQE99841.1"/>
    <property type="molecule type" value="Genomic_DNA"/>
</dbReference>
<dbReference type="PROSITE" id="PS50887">
    <property type="entry name" value="GGDEF"/>
    <property type="match status" value="1"/>
</dbReference>
<dbReference type="InterPro" id="IPR000160">
    <property type="entry name" value="GGDEF_dom"/>
</dbReference>
<feature type="domain" description="EAL" evidence="1">
    <location>
        <begin position="173"/>
        <end position="427"/>
    </location>
</feature>
<dbReference type="InterPro" id="IPR043128">
    <property type="entry name" value="Rev_trsase/Diguanyl_cyclase"/>
</dbReference>
<accession>A0A540VSV6</accession>
<evidence type="ECO:0000259" key="2">
    <source>
        <dbReference type="PROSITE" id="PS50887"/>
    </source>
</evidence>
<feature type="non-terminal residue" evidence="3">
    <location>
        <position position="1"/>
    </location>
</feature>
<dbReference type="SUPFAM" id="SSF55073">
    <property type="entry name" value="Nucleotide cyclase"/>
    <property type="match status" value="1"/>
</dbReference>
<dbReference type="SMART" id="SM00267">
    <property type="entry name" value="GGDEF"/>
    <property type="match status" value="1"/>
</dbReference>
<dbReference type="NCBIfam" id="TIGR00254">
    <property type="entry name" value="GGDEF"/>
    <property type="match status" value="1"/>
</dbReference>
<dbReference type="Proteomes" id="UP000315400">
    <property type="component" value="Unassembled WGS sequence"/>
</dbReference>
<dbReference type="Gene3D" id="3.20.20.450">
    <property type="entry name" value="EAL domain"/>
    <property type="match status" value="1"/>
</dbReference>
<evidence type="ECO:0000259" key="1">
    <source>
        <dbReference type="PROSITE" id="PS50883"/>
    </source>
</evidence>
<dbReference type="Pfam" id="PF00563">
    <property type="entry name" value="EAL"/>
    <property type="match status" value="1"/>
</dbReference>
<evidence type="ECO:0000313" key="4">
    <source>
        <dbReference type="Proteomes" id="UP000315400"/>
    </source>
</evidence>
<dbReference type="GO" id="GO:0071111">
    <property type="term" value="F:cyclic-guanylate-specific phosphodiesterase activity"/>
    <property type="evidence" value="ECO:0007669"/>
    <property type="project" value="InterPro"/>
</dbReference>
<dbReference type="CDD" id="cd01948">
    <property type="entry name" value="EAL"/>
    <property type="match status" value="1"/>
</dbReference>
<dbReference type="SUPFAM" id="SSF141868">
    <property type="entry name" value="EAL domain-like"/>
    <property type="match status" value="1"/>
</dbReference>
<dbReference type="Pfam" id="PF00990">
    <property type="entry name" value="GGDEF"/>
    <property type="match status" value="1"/>
</dbReference>
<evidence type="ECO:0000313" key="3">
    <source>
        <dbReference type="EMBL" id="TQE99841.1"/>
    </source>
</evidence>
<sequence>LTSLPNRRRMLQRLEKALGGAASRGCYSGVLLVDCDNFKCLNDSLGHEAADAVIQAIGQRLQDCFNAEDTVARIGGDEFALVLPDIGTSVVRANSRIHEAHARIVDVMRKVGDADGDGLRKTCSVGADVIAPGARDAGETMKRADLALFGAKQAGGNQFRLFDESMRVRADAWATSEIEIPRAIEAGEFVPHYQPKLAGDGCCIGAEALIRWHHPERGLVEPDAFVPMAEESGVIKRLGKLFLHDVCVDIARWAHMPAMRDRIISVNVSPSQLHEPDFVDDVARILEQTGAPASRLRIEVTETMLMQDIDAVVATMDALKKLGIAFSLDDFGTGHSALAYLKRLPLAEVKIDQGFVKDIDGDESSRAIIQSIVALATSLDMEVVAEGVETWAMHDGLVAEGCRYFQGYLFGPPMSAREFACFPQWTRMGPPALLNQSA</sequence>
<dbReference type="InterPro" id="IPR001633">
    <property type="entry name" value="EAL_dom"/>
</dbReference>
<dbReference type="Gene3D" id="3.30.70.270">
    <property type="match status" value="1"/>
</dbReference>